<evidence type="ECO:0008006" key="4">
    <source>
        <dbReference type="Google" id="ProtNLM"/>
    </source>
</evidence>
<gene>
    <name evidence="2" type="ORF">EZ216_16035</name>
</gene>
<dbReference type="EMBL" id="SMLK01000005">
    <property type="protein sequence ID" value="TFY99068.1"/>
    <property type="molecule type" value="Genomic_DNA"/>
</dbReference>
<proteinExistence type="predicted"/>
<accession>A0A4Z0BMA1</accession>
<evidence type="ECO:0000256" key="1">
    <source>
        <dbReference type="SAM" id="MobiDB-lite"/>
    </source>
</evidence>
<name>A0A4Z0BMA1_9BURK</name>
<reference evidence="2 3" key="1">
    <citation type="submission" date="2019-03" db="EMBL/GenBank/DDBJ databases">
        <title>Ramlibacter sp. 18x22-1, whole genome shotgun sequence.</title>
        <authorList>
            <person name="Zhang X."/>
            <person name="Feng G."/>
            <person name="Zhu H."/>
        </authorList>
    </citation>
    <scope>NUCLEOTIDE SEQUENCE [LARGE SCALE GENOMIC DNA]</scope>
    <source>
        <strain evidence="2 3">18x22-1</strain>
    </source>
</reference>
<feature type="compositionally biased region" description="Low complexity" evidence="1">
    <location>
        <begin position="35"/>
        <end position="54"/>
    </location>
</feature>
<keyword evidence="3" id="KW-1185">Reference proteome</keyword>
<protein>
    <recommendedName>
        <fullName evidence="4">DUF3466 family protein</fullName>
    </recommendedName>
</protein>
<evidence type="ECO:0000313" key="2">
    <source>
        <dbReference type="EMBL" id="TFY99068.1"/>
    </source>
</evidence>
<dbReference type="Proteomes" id="UP000297839">
    <property type="component" value="Unassembled WGS sequence"/>
</dbReference>
<evidence type="ECO:0000313" key="3">
    <source>
        <dbReference type="Proteomes" id="UP000297839"/>
    </source>
</evidence>
<comment type="caution">
    <text evidence="2">The sequence shown here is derived from an EMBL/GenBank/DDBJ whole genome shotgun (WGS) entry which is preliminary data.</text>
</comment>
<feature type="region of interest" description="Disordered" evidence="1">
    <location>
        <begin position="30"/>
        <end position="64"/>
    </location>
</feature>
<dbReference type="AlphaFoldDB" id="A0A4Z0BMA1"/>
<dbReference type="RefSeq" id="WP_135250787.1">
    <property type="nucleotide sequence ID" value="NZ_SMLK01000005.1"/>
</dbReference>
<sequence>MALTASGLARRLARWGVQAAIVGLAACGGGGGDSGTPADSPSSTTSGSPLPSGTGPMGGGTGETPVAMSAAFQVNTSAAGAQLSPALAALSDGGFVIAWHRDDPQGNGIFARRFAADGSPTGDEIRIDEPVTGRVVETAKVVGLDGGGYVVTWRSHSPDFDQWAVAIRHVRADGSLSAVREDVVTFFHTYDLVSLAGGGYGRLLQGSPNPDNSGVVLVLDRFGADDTFIDTQLVDSGQVLQTSAFGTVLADGRRLVSWARSDVAQGGGVGLFFQFMSAGGTLDPVTHPGGEVSGTFNASAYQSAALRDGSFVIVGTDLLAGTSNQAALVQRFGADGTLIGSRIRVDDEADVAALGTPCTFADQGGVHPCPFPMQTNATVAGTADGGFVVAWDTQDRQRPGNFVYLRTFDAQGNPLGVPARADAANATPESMPEVRGVGQGFVVTWMGQDADQSGIFARDFSGGTLQ</sequence>
<dbReference type="OrthoDB" id="8904792at2"/>
<organism evidence="2 3">
    <name type="scientific">Ramlibacter humi</name>
    <dbReference type="NCBI Taxonomy" id="2530451"/>
    <lineage>
        <taxon>Bacteria</taxon>
        <taxon>Pseudomonadati</taxon>
        <taxon>Pseudomonadota</taxon>
        <taxon>Betaproteobacteria</taxon>
        <taxon>Burkholderiales</taxon>
        <taxon>Comamonadaceae</taxon>
        <taxon>Ramlibacter</taxon>
    </lineage>
</organism>